<feature type="transmembrane region" description="Helical" evidence="7">
    <location>
        <begin position="84"/>
        <end position="103"/>
    </location>
</feature>
<evidence type="ECO:0000256" key="6">
    <source>
        <dbReference type="ARBA" id="ARBA00023136"/>
    </source>
</evidence>
<keyword evidence="5 7" id="KW-1133">Transmembrane helix</keyword>
<dbReference type="Proteomes" id="UP001370348">
    <property type="component" value="Chromosome"/>
</dbReference>
<dbReference type="Pfam" id="PF02366">
    <property type="entry name" value="PMT"/>
    <property type="match status" value="1"/>
</dbReference>
<dbReference type="RefSeq" id="WP_394827800.1">
    <property type="nucleotide sequence ID" value="NZ_CP089984.1"/>
</dbReference>
<evidence type="ECO:0000256" key="3">
    <source>
        <dbReference type="ARBA" id="ARBA00022679"/>
    </source>
</evidence>
<gene>
    <name evidence="9" type="ORF">LZC94_12960</name>
</gene>
<evidence type="ECO:0000256" key="2">
    <source>
        <dbReference type="ARBA" id="ARBA00022676"/>
    </source>
</evidence>
<feature type="transmembrane region" description="Helical" evidence="7">
    <location>
        <begin position="379"/>
        <end position="402"/>
    </location>
</feature>
<feature type="transmembrane region" description="Helical" evidence="7">
    <location>
        <begin position="210"/>
        <end position="232"/>
    </location>
</feature>
<evidence type="ECO:0000256" key="4">
    <source>
        <dbReference type="ARBA" id="ARBA00022692"/>
    </source>
</evidence>
<protein>
    <submittedName>
        <fullName evidence="9">Phospholipid carrier-dependent glycosyltransferase</fullName>
    </submittedName>
</protein>
<keyword evidence="10" id="KW-1185">Reference proteome</keyword>
<evidence type="ECO:0000259" key="8">
    <source>
        <dbReference type="Pfam" id="PF02366"/>
    </source>
</evidence>
<feature type="transmembrane region" description="Helical" evidence="7">
    <location>
        <begin position="137"/>
        <end position="154"/>
    </location>
</feature>
<reference evidence="9 10" key="1">
    <citation type="submission" date="2021-12" db="EMBL/GenBank/DDBJ databases">
        <title>Discovery of the Pendulisporaceae a myxobacterial family with distinct sporulation behavior and unique specialized metabolism.</title>
        <authorList>
            <person name="Garcia R."/>
            <person name="Popoff A."/>
            <person name="Bader C.D."/>
            <person name="Loehr J."/>
            <person name="Walesch S."/>
            <person name="Walt C."/>
            <person name="Boldt J."/>
            <person name="Bunk B."/>
            <person name="Haeckl F.J.F.P.J."/>
            <person name="Gunesch A.P."/>
            <person name="Birkelbach J."/>
            <person name="Nuebel U."/>
            <person name="Pietschmann T."/>
            <person name="Bach T."/>
            <person name="Mueller R."/>
        </authorList>
    </citation>
    <scope>NUCLEOTIDE SEQUENCE [LARGE SCALE GENOMIC DNA]</scope>
    <source>
        <strain evidence="9 10">MSr11954</strain>
    </source>
</reference>
<evidence type="ECO:0000256" key="1">
    <source>
        <dbReference type="ARBA" id="ARBA00004127"/>
    </source>
</evidence>
<organism evidence="9 10">
    <name type="scientific">Pendulispora albinea</name>
    <dbReference type="NCBI Taxonomy" id="2741071"/>
    <lineage>
        <taxon>Bacteria</taxon>
        <taxon>Pseudomonadati</taxon>
        <taxon>Myxococcota</taxon>
        <taxon>Myxococcia</taxon>
        <taxon>Myxococcales</taxon>
        <taxon>Sorangiineae</taxon>
        <taxon>Pendulisporaceae</taxon>
        <taxon>Pendulispora</taxon>
    </lineage>
</organism>
<feature type="domain" description="ArnT-like N-terminal" evidence="8">
    <location>
        <begin position="83"/>
        <end position="200"/>
    </location>
</feature>
<feature type="transmembrane region" description="Helical" evidence="7">
    <location>
        <begin position="166"/>
        <end position="190"/>
    </location>
</feature>
<feature type="transmembrane region" description="Helical" evidence="7">
    <location>
        <begin position="108"/>
        <end position="125"/>
    </location>
</feature>
<feature type="transmembrane region" description="Helical" evidence="7">
    <location>
        <begin position="323"/>
        <end position="343"/>
    </location>
</feature>
<sequence>MIVPLCAMALVALQVLRFHAWLFSQPVLVHARDEGYIAAFALRMLEGRMLPYVDAVSQRGPLLYYGVAWMGHLFDPLTWMPVRAMSVLAIGGSLTATSLAAWLARRPLTAAVAALAGACVYFISMEAYDALGLSGEHLLNAFLLAAFCCLVVALRRERHVPSPGWLFAAGALTSCAALSKHFGLVGHLPFGLWVLAAAWREGAPPRARRVAVGAYAAGAVIPIAALLVRYAAASELGALHYWLIVYTRDIYMAPLDYPGYRAEVYRQWLVHNILAIGAGLTLAASGFTRLLTAAPLATPEPRSLRDRVRDRVRASIRAYDEHGFVLCASVMAVIGILVCNATLRGFPHYAIVVVPWCGLLLGEVVTAHLGESPRGGVRVLAQVLVLVPGAALFLLGSSQLLARYRADQRADRLWLDDRYWTDAQLRQMCAEMDPYARRGERIFVWGFAPVFYVGCGRRPATRYLMTTYPSGFVPWFRATKAEDDARAVPGSRAQLLADLETTKPRVILDVPSSMDNRSMDHYETLGAYLHEHYCRGKTVLASTLYARRTDEGACPPGTEP</sequence>
<keyword evidence="4 7" id="KW-0812">Transmembrane</keyword>
<keyword evidence="2" id="KW-0328">Glycosyltransferase</keyword>
<dbReference type="EMBL" id="CP089984">
    <property type="protein sequence ID" value="WXB18158.1"/>
    <property type="molecule type" value="Genomic_DNA"/>
</dbReference>
<comment type="subcellular location">
    <subcellularLocation>
        <location evidence="1">Endomembrane system</location>
        <topology evidence="1">Multi-pass membrane protein</topology>
    </subcellularLocation>
</comment>
<dbReference type="InterPro" id="IPR003342">
    <property type="entry name" value="ArnT-like_N"/>
</dbReference>
<keyword evidence="3" id="KW-0808">Transferase</keyword>
<accession>A0ABZ2M4I8</accession>
<evidence type="ECO:0000256" key="7">
    <source>
        <dbReference type="SAM" id="Phobius"/>
    </source>
</evidence>
<keyword evidence="6 7" id="KW-0472">Membrane</keyword>
<evidence type="ECO:0000313" key="9">
    <source>
        <dbReference type="EMBL" id="WXB18158.1"/>
    </source>
</evidence>
<name>A0ABZ2M4I8_9BACT</name>
<proteinExistence type="predicted"/>
<feature type="transmembrane region" description="Helical" evidence="7">
    <location>
        <begin position="349"/>
        <end position="367"/>
    </location>
</feature>
<evidence type="ECO:0000313" key="10">
    <source>
        <dbReference type="Proteomes" id="UP001370348"/>
    </source>
</evidence>
<evidence type="ECO:0000256" key="5">
    <source>
        <dbReference type="ARBA" id="ARBA00022989"/>
    </source>
</evidence>